<evidence type="ECO:0000256" key="1">
    <source>
        <dbReference type="ARBA" id="ARBA00023002"/>
    </source>
</evidence>
<feature type="domain" description="Acyl-CoA dehydrogenase C-terminal" evidence="2">
    <location>
        <begin position="249"/>
        <end position="379"/>
    </location>
</feature>
<proteinExistence type="predicted"/>
<dbReference type="GO" id="GO:0050660">
    <property type="term" value="F:flavin adenine dinucleotide binding"/>
    <property type="evidence" value="ECO:0007669"/>
    <property type="project" value="InterPro"/>
</dbReference>
<accession>G3ABC8</accession>
<dbReference type="Pfam" id="PF08028">
    <property type="entry name" value="Acyl-CoA_dh_2"/>
    <property type="match status" value="1"/>
</dbReference>
<dbReference type="GO" id="GO:0003995">
    <property type="term" value="F:acyl-CoA dehydrogenase activity"/>
    <property type="evidence" value="ECO:0007669"/>
    <property type="project" value="TreeGrafter"/>
</dbReference>
<evidence type="ECO:0000259" key="2">
    <source>
        <dbReference type="Pfam" id="PF08028"/>
    </source>
</evidence>
<dbReference type="RefSeq" id="WP_197334445.1">
    <property type="nucleotide sequence ID" value="NZ_CP115945.1"/>
</dbReference>
<keyword evidence="1" id="KW-0560">Oxidoreductase</keyword>
<gene>
    <name evidence="3" type="ORF">RALSY_mp30128</name>
</gene>
<sequence length="401" mass="43130">MEKTVSYSAFLEGSRNGESSRAATNQDPRQAFDSGRFEGVLNEIRARRDEFDAKRYIPQDMVDRLKRIGVYRALTPRCFGGDARLPADFLRLVEALSEADGSVGWIASFGVAALYLAALPRDTLAQLYAAGPDVVFAGGLFPIQAAEKVEGGWRVSGVWKCASGCKCSDIFGVGIGAGDGGKPRTAVLPPDQVDILENWEVLGLRGTGSHDLRVCDAYVPEEWTFVRGGTPCLDEPIYRYPSIAYAAQVLAVVNLGIARAALDEVSRMAADQTSITGAPKMADRAYFRIAVAKAEAALRSARAFFYDTTDATWVLIQRGDAVSAAQANLLRLAAVQATHVGVDAVRAAYMLAGMAAIYDSHPLQRYLRDAMVVTQHAFLGEGIYDGAGSVFLGVPPMPGYL</sequence>
<name>G3ABC8_9RALS</name>
<organism evidence="3">
    <name type="scientific">Ralstonia syzygii R24</name>
    <dbReference type="NCBI Taxonomy" id="907261"/>
    <lineage>
        <taxon>Bacteria</taxon>
        <taxon>Pseudomonadati</taxon>
        <taxon>Pseudomonadota</taxon>
        <taxon>Betaproteobacteria</taxon>
        <taxon>Burkholderiales</taxon>
        <taxon>Burkholderiaceae</taxon>
        <taxon>Ralstonia</taxon>
        <taxon>Ralstonia solanacearum species complex</taxon>
    </lineage>
</organism>
<dbReference type="InterPro" id="IPR009100">
    <property type="entry name" value="AcylCoA_DH/oxidase_NM_dom_sf"/>
</dbReference>
<dbReference type="SUPFAM" id="SSF56645">
    <property type="entry name" value="Acyl-CoA dehydrogenase NM domain-like"/>
    <property type="match status" value="1"/>
</dbReference>
<protein>
    <submittedName>
        <fullName evidence="3">Putative Acyl-CoA dehydrogenase type 2 domain</fullName>
    </submittedName>
</protein>
<dbReference type="EMBL" id="FR854092">
    <property type="protein sequence ID" value="CCA86817.1"/>
    <property type="molecule type" value="Genomic_DNA"/>
</dbReference>
<dbReference type="InterPro" id="IPR013107">
    <property type="entry name" value="Acyl-CoA_DH_C"/>
</dbReference>
<dbReference type="PANTHER" id="PTHR43884">
    <property type="entry name" value="ACYL-COA DEHYDROGENASE"/>
    <property type="match status" value="1"/>
</dbReference>
<dbReference type="PANTHER" id="PTHR43884:SF12">
    <property type="entry name" value="ISOVALERYL-COA DEHYDROGENASE, MITOCHONDRIAL-RELATED"/>
    <property type="match status" value="1"/>
</dbReference>
<dbReference type="InterPro" id="IPR046373">
    <property type="entry name" value="Acyl-CoA_Oxase/DH_mid-dom_sf"/>
</dbReference>
<dbReference type="Gene3D" id="1.20.140.10">
    <property type="entry name" value="Butyryl-CoA Dehydrogenase, subunit A, domain 3"/>
    <property type="match status" value="1"/>
</dbReference>
<dbReference type="Gene3D" id="1.10.540.10">
    <property type="entry name" value="Acyl-CoA dehydrogenase/oxidase, N-terminal domain"/>
    <property type="match status" value="1"/>
</dbReference>
<dbReference type="InterPro" id="IPR036250">
    <property type="entry name" value="AcylCo_DH-like_C"/>
</dbReference>
<reference evidence="3" key="1">
    <citation type="journal article" date="2011" name="PLoS ONE">
        <title>Ralstonia syzygii, the Blood Disease Bacterium and some Asian R. solanacearum strains form a single genomic species despite divergent lifestyles.</title>
        <authorList>
            <person name="Remenant B."/>
            <person name="de Cambiaire J.C."/>
            <person name="Cellier G."/>
            <person name="Jacobs J.M."/>
            <person name="Mangenot S."/>
            <person name="Barbe V."/>
            <person name="Lajus A."/>
            <person name="Vallenet D."/>
            <person name="Medigue C."/>
            <person name="Fegan M."/>
            <person name="Allen C."/>
            <person name="Prior P."/>
        </authorList>
    </citation>
    <scope>NUCLEOTIDE SEQUENCE</scope>
    <source>
        <strain evidence="3">R24</strain>
    </source>
</reference>
<dbReference type="Gene3D" id="2.40.110.10">
    <property type="entry name" value="Butyryl-CoA Dehydrogenase, subunit A, domain 2"/>
    <property type="match status" value="1"/>
</dbReference>
<dbReference type="AlphaFoldDB" id="G3ABC8"/>
<dbReference type="SUPFAM" id="SSF47203">
    <property type="entry name" value="Acyl-CoA dehydrogenase C-terminal domain-like"/>
    <property type="match status" value="1"/>
</dbReference>
<evidence type="ECO:0000313" key="3">
    <source>
        <dbReference type="EMBL" id="CCA86817.1"/>
    </source>
</evidence>
<dbReference type="InterPro" id="IPR037069">
    <property type="entry name" value="AcylCoA_DH/ox_N_sf"/>
</dbReference>
<dbReference type="PIRSF" id="PIRSF016578">
    <property type="entry name" value="HsaA"/>
    <property type="match status" value="1"/>
</dbReference>
<reference evidence="3" key="2">
    <citation type="submission" date="2011-04" db="EMBL/GenBank/DDBJ databases">
        <authorList>
            <person name="Genoscope - CEA"/>
        </authorList>
    </citation>
    <scope>NUCLEOTIDE SEQUENCE</scope>
    <source>
        <strain evidence="3">R24</strain>
    </source>
</reference>